<keyword evidence="2 4" id="KW-0808">Transferase</keyword>
<dbReference type="EC" id="2.1.1.201" evidence="4"/>
<keyword evidence="1 4" id="KW-0489">Methyltransferase</keyword>
<dbReference type="CDD" id="cd02440">
    <property type="entry name" value="AdoMet_MTases"/>
    <property type="match status" value="1"/>
</dbReference>
<dbReference type="EC" id="2.1.1.163" evidence="4"/>
<dbReference type="EMBL" id="JACHOB010000007">
    <property type="protein sequence ID" value="MBB4660215.1"/>
    <property type="molecule type" value="Genomic_DNA"/>
</dbReference>
<dbReference type="PANTHER" id="PTHR43861">
    <property type="entry name" value="TRANS-ACONITATE 2-METHYLTRANSFERASE-RELATED"/>
    <property type="match status" value="1"/>
</dbReference>
<protein>
    <submittedName>
        <fullName evidence="4">Demethylmenaquinone methyltransferase/2-methoxy-6-polyprenyl-1,4-benzoquinol methylase</fullName>
        <ecNumber evidence="4">2.1.1.163</ecNumber>
        <ecNumber evidence="4">2.1.1.201</ecNumber>
    </submittedName>
</protein>
<name>A0A840I7B3_9PROT</name>
<dbReference type="Pfam" id="PF13649">
    <property type="entry name" value="Methyltransf_25"/>
    <property type="match status" value="1"/>
</dbReference>
<sequence length="175" mass="18788">MVDLCCGTGVNLEELSSAVGSRGAVIGVDLSEGMLSEARERVRAAGLANVQLVQADVRDYQLPDEAAAVLSTFGLEMVPAYDEVIEGLAERLPVGGRVGLLGLKHPEGWPDWLVEAGVVATKPFGVSRDYEDFRPWTAADQHFDRRSFREHLLGAAYSYVGEKAQGLTSLGNGEP</sequence>
<evidence type="ECO:0000259" key="3">
    <source>
        <dbReference type="Pfam" id="PF13649"/>
    </source>
</evidence>
<dbReference type="PANTHER" id="PTHR43861:SF1">
    <property type="entry name" value="TRANS-ACONITATE 2-METHYLTRANSFERASE"/>
    <property type="match status" value="1"/>
</dbReference>
<comment type="caution">
    <text evidence="4">The sequence shown here is derived from an EMBL/GenBank/DDBJ whole genome shotgun (WGS) entry which is preliminary data.</text>
</comment>
<dbReference type="GO" id="GO:0032259">
    <property type="term" value="P:methylation"/>
    <property type="evidence" value="ECO:0007669"/>
    <property type="project" value="UniProtKB-KW"/>
</dbReference>
<dbReference type="GO" id="GO:0043770">
    <property type="term" value="F:demethylmenaquinone methyltransferase activity"/>
    <property type="evidence" value="ECO:0007669"/>
    <property type="project" value="UniProtKB-EC"/>
</dbReference>
<proteinExistence type="predicted"/>
<gene>
    <name evidence="4" type="ORF">GGQ59_002765</name>
</gene>
<dbReference type="AlphaFoldDB" id="A0A840I7B3"/>
<dbReference type="Gene3D" id="3.40.50.150">
    <property type="entry name" value="Vaccinia Virus protein VP39"/>
    <property type="match status" value="1"/>
</dbReference>
<dbReference type="Proteomes" id="UP000563524">
    <property type="component" value="Unassembled WGS sequence"/>
</dbReference>
<evidence type="ECO:0000256" key="2">
    <source>
        <dbReference type="ARBA" id="ARBA00022679"/>
    </source>
</evidence>
<dbReference type="GO" id="GO:0008425">
    <property type="term" value="F:2-methoxy-6-polyprenyl-1,4-benzoquinol methyltransferase activity"/>
    <property type="evidence" value="ECO:0007669"/>
    <property type="project" value="UniProtKB-EC"/>
</dbReference>
<keyword evidence="5" id="KW-1185">Reference proteome</keyword>
<dbReference type="InterPro" id="IPR041698">
    <property type="entry name" value="Methyltransf_25"/>
</dbReference>
<dbReference type="InterPro" id="IPR029063">
    <property type="entry name" value="SAM-dependent_MTases_sf"/>
</dbReference>
<organism evidence="4 5">
    <name type="scientific">Parvularcula dongshanensis</name>
    <dbReference type="NCBI Taxonomy" id="1173995"/>
    <lineage>
        <taxon>Bacteria</taxon>
        <taxon>Pseudomonadati</taxon>
        <taxon>Pseudomonadota</taxon>
        <taxon>Alphaproteobacteria</taxon>
        <taxon>Parvularculales</taxon>
        <taxon>Parvularculaceae</taxon>
        <taxon>Parvularcula</taxon>
    </lineage>
</organism>
<feature type="domain" description="Methyltransferase" evidence="3">
    <location>
        <begin position="2"/>
        <end position="96"/>
    </location>
</feature>
<accession>A0A840I7B3</accession>
<dbReference type="SUPFAM" id="SSF53335">
    <property type="entry name" value="S-adenosyl-L-methionine-dependent methyltransferases"/>
    <property type="match status" value="1"/>
</dbReference>
<evidence type="ECO:0000313" key="4">
    <source>
        <dbReference type="EMBL" id="MBB4660215.1"/>
    </source>
</evidence>
<reference evidence="4 5" key="1">
    <citation type="submission" date="2020-08" db="EMBL/GenBank/DDBJ databases">
        <title>Genomic Encyclopedia of Type Strains, Phase IV (KMG-IV): sequencing the most valuable type-strain genomes for metagenomic binning, comparative biology and taxonomic classification.</title>
        <authorList>
            <person name="Goeker M."/>
        </authorList>
    </citation>
    <scope>NUCLEOTIDE SEQUENCE [LARGE SCALE GENOMIC DNA]</scope>
    <source>
        <strain evidence="4 5">DSM 102850</strain>
    </source>
</reference>
<evidence type="ECO:0000256" key="1">
    <source>
        <dbReference type="ARBA" id="ARBA00022603"/>
    </source>
</evidence>
<evidence type="ECO:0000313" key="5">
    <source>
        <dbReference type="Proteomes" id="UP000563524"/>
    </source>
</evidence>